<accession>A0A268NVD0</accession>
<evidence type="ECO:0000313" key="3">
    <source>
        <dbReference type="Proteomes" id="UP000216207"/>
    </source>
</evidence>
<dbReference type="AlphaFoldDB" id="A0A268NVD0"/>
<dbReference type="PANTHER" id="PTHR43415">
    <property type="entry name" value="SPERMIDINE N(1)-ACETYLTRANSFERASE"/>
    <property type="match status" value="1"/>
</dbReference>
<proteinExistence type="predicted"/>
<dbReference type="Gene3D" id="3.40.630.30">
    <property type="match status" value="1"/>
</dbReference>
<dbReference type="CDD" id="cd04301">
    <property type="entry name" value="NAT_SF"/>
    <property type="match status" value="1"/>
</dbReference>
<sequence>MKTLITPPDHIRDLAIFLEKMNNKSSSHIGFCGEDREEIYDHLMNDFSDLEVKDSFLVAYNHSRIVGAIGLDMDLKRGCADVWGPFVEGEDIDMAQELWETIASKTPPMIKTFSFFFNEDNHFGKEFVLQNKGIDQGSDLVLSITRDRFINHTPSDVETYSDAYRQSFINLHNEVFPTTYFDAHTIISRLNDFNHLFFVTENEHDIKGYVYIEANPKHMEANIEYIAVSTKLRKQGIGKTLIRVATDHLFSYSEIMEITICVGGDNLAAIHLYKSVGFLEKYKLISYDIVRH</sequence>
<dbReference type="SUPFAM" id="SSF55729">
    <property type="entry name" value="Acyl-CoA N-acyltransferases (Nat)"/>
    <property type="match status" value="1"/>
</dbReference>
<evidence type="ECO:0000259" key="1">
    <source>
        <dbReference type="PROSITE" id="PS51186"/>
    </source>
</evidence>
<feature type="domain" description="N-acetyltransferase" evidence="1">
    <location>
        <begin position="155"/>
        <end position="292"/>
    </location>
</feature>
<dbReference type="RefSeq" id="WP_095327203.1">
    <property type="nucleotide sequence ID" value="NZ_JAIEWK010000017.1"/>
</dbReference>
<dbReference type="EMBL" id="NPCC01000035">
    <property type="protein sequence ID" value="PAE87351.1"/>
    <property type="molecule type" value="Genomic_DNA"/>
</dbReference>
<dbReference type="Proteomes" id="UP000216207">
    <property type="component" value="Unassembled WGS sequence"/>
</dbReference>
<dbReference type="Pfam" id="PF00583">
    <property type="entry name" value="Acetyltransf_1"/>
    <property type="match status" value="1"/>
</dbReference>
<name>A0A268NVD0_SHOCL</name>
<evidence type="ECO:0000313" key="2">
    <source>
        <dbReference type="EMBL" id="PAE87351.1"/>
    </source>
</evidence>
<gene>
    <name evidence="2" type="ORF">CHH72_18750</name>
</gene>
<dbReference type="PROSITE" id="PS51186">
    <property type="entry name" value="GNAT"/>
    <property type="match status" value="1"/>
</dbReference>
<dbReference type="PANTHER" id="PTHR43415:SF6">
    <property type="entry name" value="SPERMIDINE N(1)-ACETYLTRANSFERASE"/>
    <property type="match status" value="1"/>
</dbReference>
<comment type="caution">
    <text evidence="2">The sequence shown here is derived from an EMBL/GenBank/DDBJ whole genome shotgun (WGS) entry which is preliminary data.</text>
</comment>
<reference evidence="2 3" key="1">
    <citation type="submission" date="2017-07" db="EMBL/GenBank/DDBJ databases">
        <title>Isolation and whole genome analysis of endospore-forming bacteria from heroin.</title>
        <authorList>
            <person name="Kalinowski J."/>
            <person name="Ahrens B."/>
            <person name="Al-Dilaimi A."/>
            <person name="Winkler A."/>
            <person name="Wibberg D."/>
            <person name="Schleenbecker U."/>
            <person name="Ruckert C."/>
            <person name="Wolfel R."/>
            <person name="Grass G."/>
        </authorList>
    </citation>
    <scope>NUCLEOTIDE SEQUENCE [LARGE SCALE GENOMIC DNA]</scope>
    <source>
        <strain evidence="2 3">7539</strain>
    </source>
</reference>
<organism evidence="2 3">
    <name type="scientific">Shouchella clausii</name>
    <name type="common">Alkalihalobacillus clausii</name>
    <dbReference type="NCBI Taxonomy" id="79880"/>
    <lineage>
        <taxon>Bacteria</taxon>
        <taxon>Bacillati</taxon>
        <taxon>Bacillota</taxon>
        <taxon>Bacilli</taxon>
        <taxon>Bacillales</taxon>
        <taxon>Bacillaceae</taxon>
        <taxon>Shouchella</taxon>
    </lineage>
</organism>
<protein>
    <recommendedName>
        <fullName evidence="1">N-acetyltransferase domain-containing protein</fullName>
    </recommendedName>
</protein>
<dbReference type="InterPro" id="IPR000182">
    <property type="entry name" value="GNAT_dom"/>
</dbReference>
<dbReference type="GO" id="GO:0004145">
    <property type="term" value="F:diamine N-acetyltransferase activity"/>
    <property type="evidence" value="ECO:0007669"/>
    <property type="project" value="TreeGrafter"/>
</dbReference>
<dbReference type="InterPro" id="IPR016181">
    <property type="entry name" value="Acyl_CoA_acyltransferase"/>
</dbReference>